<dbReference type="EC" id="2.3.1.225" evidence="8"/>
<keyword evidence="4 8" id="KW-0812">Transmembrane</keyword>
<reference evidence="10" key="2">
    <citation type="journal article" date="2023" name="Int. J. Mol. Sci.">
        <title>De Novo Assembly and Annotation of 11 Diverse Shrub Willow (Salix) Genomes Reveals Novel Gene Organization in Sex-Linked Regions.</title>
        <authorList>
            <person name="Hyden B."/>
            <person name="Feng K."/>
            <person name="Yates T.B."/>
            <person name="Jawdy S."/>
            <person name="Cereghino C."/>
            <person name="Smart L.B."/>
            <person name="Muchero W."/>
        </authorList>
    </citation>
    <scope>NUCLEOTIDE SEQUENCE</scope>
    <source>
        <tissue evidence="10">Shoot tip</tissue>
    </source>
</reference>
<evidence type="ECO:0000256" key="8">
    <source>
        <dbReference type="RuleBase" id="RU079119"/>
    </source>
</evidence>
<accession>A0ABQ9BQL7</accession>
<dbReference type="InterPro" id="IPR039859">
    <property type="entry name" value="PFA4/ZDH16/20/ERF2-like"/>
</dbReference>
<organism evidence="10 11">
    <name type="scientific">Salix suchowensis</name>
    <dbReference type="NCBI Taxonomy" id="1278906"/>
    <lineage>
        <taxon>Eukaryota</taxon>
        <taxon>Viridiplantae</taxon>
        <taxon>Streptophyta</taxon>
        <taxon>Embryophyta</taxon>
        <taxon>Tracheophyta</taxon>
        <taxon>Spermatophyta</taxon>
        <taxon>Magnoliopsida</taxon>
        <taxon>eudicotyledons</taxon>
        <taxon>Gunneridae</taxon>
        <taxon>Pentapetalae</taxon>
        <taxon>rosids</taxon>
        <taxon>fabids</taxon>
        <taxon>Malpighiales</taxon>
        <taxon>Salicaceae</taxon>
        <taxon>Saliceae</taxon>
        <taxon>Salix</taxon>
    </lineage>
</organism>
<dbReference type="PANTHER" id="PTHR22883:SF324">
    <property type="entry name" value="S-ACYLTRANSFERASE"/>
    <property type="match status" value="1"/>
</dbReference>
<comment type="subcellular location">
    <subcellularLocation>
        <location evidence="1">Endomembrane system</location>
        <topology evidence="1">Multi-pass membrane protein</topology>
    </subcellularLocation>
</comment>
<evidence type="ECO:0000256" key="5">
    <source>
        <dbReference type="ARBA" id="ARBA00022989"/>
    </source>
</evidence>
<keyword evidence="6 8" id="KW-0472">Membrane</keyword>
<dbReference type="Pfam" id="PF01529">
    <property type="entry name" value="DHHC"/>
    <property type="match status" value="1"/>
</dbReference>
<keyword evidence="11" id="KW-1185">Reference proteome</keyword>
<proteinExistence type="inferred from homology"/>
<feature type="domain" description="Palmitoyltransferase DHHC" evidence="9">
    <location>
        <begin position="169"/>
        <end position="216"/>
    </location>
</feature>
<feature type="transmembrane region" description="Helical" evidence="8">
    <location>
        <begin position="65"/>
        <end position="84"/>
    </location>
</feature>
<comment type="catalytic activity">
    <reaction evidence="8">
        <text>L-cysteinyl-[protein] + hexadecanoyl-CoA = S-hexadecanoyl-L-cysteinyl-[protein] + CoA</text>
        <dbReference type="Rhea" id="RHEA:36683"/>
        <dbReference type="Rhea" id="RHEA-COMP:10131"/>
        <dbReference type="Rhea" id="RHEA-COMP:11032"/>
        <dbReference type="ChEBI" id="CHEBI:29950"/>
        <dbReference type="ChEBI" id="CHEBI:57287"/>
        <dbReference type="ChEBI" id="CHEBI:57379"/>
        <dbReference type="ChEBI" id="CHEBI:74151"/>
        <dbReference type="EC" id="2.3.1.225"/>
    </reaction>
</comment>
<feature type="transmembrane region" description="Helical" evidence="8">
    <location>
        <begin position="96"/>
        <end position="117"/>
    </location>
</feature>
<comment type="caution">
    <text evidence="10">The sequence shown here is derived from an EMBL/GenBank/DDBJ whole genome shotgun (WGS) entry which is preliminary data.</text>
</comment>
<feature type="transmembrane region" description="Helical" evidence="8">
    <location>
        <begin position="232"/>
        <end position="255"/>
    </location>
</feature>
<evidence type="ECO:0000256" key="2">
    <source>
        <dbReference type="ARBA" id="ARBA00008574"/>
    </source>
</evidence>
<keyword evidence="5 8" id="KW-1133">Transmembrane helix</keyword>
<evidence type="ECO:0000256" key="7">
    <source>
        <dbReference type="ARBA" id="ARBA00023315"/>
    </source>
</evidence>
<evidence type="ECO:0000256" key="1">
    <source>
        <dbReference type="ARBA" id="ARBA00004127"/>
    </source>
</evidence>
<reference evidence="10" key="1">
    <citation type="submission" date="2022-10" db="EMBL/GenBank/DDBJ databases">
        <authorList>
            <person name="Hyden B.L."/>
            <person name="Feng K."/>
            <person name="Yates T."/>
            <person name="Jawdy S."/>
            <person name="Smart L.B."/>
            <person name="Muchero W."/>
        </authorList>
    </citation>
    <scope>NUCLEOTIDE SEQUENCE</scope>
    <source>
        <tissue evidence="10">Shoot tip</tissue>
    </source>
</reference>
<name>A0ABQ9BQL7_9ROSI</name>
<keyword evidence="7 8" id="KW-0012">Acyltransferase</keyword>
<evidence type="ECO:0000313" key="11">
    <source>
        <dbReference type="Proteomes" id="UP001141253"/>
    </source>
</evidence>
<gene>
    <name evidence="10" type="ORF">OIU77_026811</name>
</gene>
<sequence length="404" mass="45455">MRVGEKMYSTSNPMPTHQLSDYNRGIMGSHNDSNAQNLRVYQTWKGSNIFCLGGRLVFGPDVRSLFLTIFLIMIPVILFCAFVSQRLINDFQHQLGYYVVAICVVLTAHVIILLFLTSARDPGIIPRNLHPPEDEGSSISVDWSGSQVAGPSLPPTKDVIVNGMVVKVKYCQTCLLYRPPRCSHCSICNNCVERFDHHCPWVGQCIGKFDPRSFGMSLYIPNFNMSPVSGILILYTFICAWFVGGLTAFHLYLIFTNQTTYENFRYRYDGKMNPYNLGCIHNVLQVFFSKIPKSKNKFRAKVRVNSSSSYASSMPLGDSLSPEVPKRSFDIEVGKRQAVADEDFEAIQSQIDSVGGLERCGTQPRHTNWDHKANWEITPDIHVLAAEFGMESGLADRQKISGDH</sequence>
<comment type="domain">
    <text evidence="8">The DHHC domain is required for palmitoyltransferase activity.</text>
</comment>
<dbReference type="Proteomes" id="UP001141253">
    <property type="component" value="Chromosome 3"/>
</dbReference>
<evidence type="ECO:0000256" key="4">
    <source>
        <dbReference type="ARBA" id="ARBA00022692"/>
    </source>
</evidence>
<protein>
    <recommendedName>
        <fullName evidence="8">S-acyltransferase</fullName>
        <ecNumber evidence="8">2.3.1.225</ecNumber>
    </recommendedName>
    <alternativeName>
        <fullName evidence="8">Palmitoyltransferase</fullName>
    </alternativeName>
</protein>
<dbReference type="InterPro" id="IPR001594">
    <property type="entry name" value="Palmitoyltrfase_DHHC"/>
</dbReference>
<dbReference type="EMBL" id="JAPFFI010000007">
    <property type="protein sequence ID" value="KAJ6388309.1"/>
    <property type="molecule type" value="Genomic_DNA"/>
</dbReference>
<evidence type="ECO:0000313" key="10">
    <source>
        <dbReference type="EMBL" id="KAJ6388309.1"/>
    </source>
</evidence>
<dbReference type="PROSITE" id="PS50216">
    <property type="entry name" value="DHHC"/>
    <property type="match status" value="1"/>
</dbReference>
<evidence type="ECO:0000256" key="3">
    <source>
        <dbReference type="ARBA" id="ARBA00022679"/>
    </source>
</evidence>
<dbReference type="PANTHER" id="PTHR22883">
    <property type="entry name" value="ZINC FINGER DHHC DOMAIN CONTAINING PROTEIN"/>
    <property type="match status" value="1"/>
</dbReference>
<comment type="similarity">
    <text evidence="2 8">Belongs to the DHHC palmitoyltransferase family.</text>
</comment>
<keyword evidence="3 8" id="KW-0808">Transferase</keyword>
<evidence type="ECO:0000259" key="9">
    <source>
        <dbReference type="Pfam" id="PF01529"/>
    </source>
</evidence>
<evidence type="ECO:0000256" key="6">
    <source>
        <dbReference type="ARBA" id="ARBA00023136"/>
    </source>
</evidence>